<dbReference type="GO" id="GO:0106310">
    <property type="term" value="F:protein serine kinase activity"/>
    <property type="evidence" value="ECO:0007669"/>
    <property type="project" value="RHEA"/>
</dbReference>
<dbReference type="InterPro" id="IPR017441">
    <property type="entry name" value="Protein_kinase_ATP_BS"/>
</dbReference>
<dbReference type="GeneTree" id="ENSGT00940000158739"/>
<dbReference type="InterPro" id="IPR033695">
    <property type="entry name" value="POLO_box_2"/>
</dbReference>
<reference evidence="20" key="2">
    <citation type="submission" date="2025-08" db="UniProtKB">
        <authorList>
            <consortium name="Ensembl"/>
        </authorList>
    </citation>
    <scope>IDENTIFICATION</scope>
</reference>
<keyword evidence="10 15" id="KW-0067">ATP-binding</keyword>
<dbReference type="RefSeq" id="XP_007548199.1">
    <property type="nucleotide sequence ID" value="XM_007548137.2"/>
</dbReference>
<keyword evidence="5" id="KW-0597">Phosphoprotein</keyword>
<feature type="domain" description="POLO box" evidence="19">
    <location>
        <begin position="487"/>
        <end position="565"/>
    </location>
</feature>
<dbReference type="AlphaFoldDB" id="A0A087YMQ2"/>
<dbReference type="eggNOG" id="KOG0575">
    <property type="taxonomic scope" value="Eukaryota"/>
</dbReference>
<evidence type="ECO:0000259" key="18">
    <source>
        <dbReference type="PROSITE" id="PS50011"/>
    </source>
</evidence>
<feature type="compositionally biased region" description="Polar residues" evidence="17">
    <location>
        <begin position="21"/>
        <end position="36"/>
    </location>
</feature>
<dbReference type="OrthoDB" id="408964at2759"/>
<dbReference type="SUPFAM" id="SSF56112">
    <property type="entry name" value="Protein kinase-like (PK-like)"/>
    <property type="match status" value="1"/>
</dbReference>
<dbReference type="InterPro" id="IPR036947">
    <property type="entry name" value="POLO_box_dom_sf"/>
</dbReference>
<dbReference type="Gene3D" id="1.10.510.10">
    <property type="entry name" value="Transferase(Phosphotransferase) domain 1"/>
    <property type="match status" value="1"/>
</dbReference>
<dbReference type="PANTHER" id="PTHR24345">
    <property type="entry name" value="SERINE/THREONINE-PROTEIN KINASE PLK"/>
    <property type="match status" value="1"/>
</dbReference>
<evidence type="ECO:0000313" key="20">
    <source>
        <dbReference type="Ensembl" id="ENSPFOP00000019305.1"/>
    </source>
</evidence>
<name>A0A087YMQ2_POEFO</name>
<dbReference type="InterPro" id="IPR008271">
    <property type="entry name" value="Ser/Thr_kinase_AS"/>
</dbReference>
<dbReference type="Pfam" id="PF00659">
    <property type="entry name" value="POLO_box"/>
    <property type="match status" value="2"/>
</dbReference>
<dbReference type="Pfam" id="PF00069">
    <property type="entry name" value="Pkinase"/>
    <property type="match status" value="1"/>
</dbReference>
<evidence type="ECO:0000256" key="4">
    <source>
        <dbReference type="ARBA" id="ARBA00022527"/>
    </source>
</evidence>
<dbReference type="FunFam" id="1.10.510.10:FF:001498">
    <property type="entry name" value="Serine/threonine-protein kinase PLK"/>
    <property type="match status" value="1"/>
</dbReference>
<dbReference type="GeneID" id="103135431"/>
<dbReference type="InterPro" id="IPR033701">
    <property type="entry name" value="POLO_box_1"/>
</dbReference>
<dbReference type="GO" id="GO:0030425">
    <property type="term" value="C:dendrite"/>
    <property type="evidence" value="ECO:0007669"/>
    <property type="project" value="UniProtKB-SubCell"/>
</dbReference>
<evidence type="ECO:0000256" key="7">
    <source>
        <dbReference type="ARBA" id="ARBA00022737"/>
    </source>
</evidence>
<dbReference type="SUPFAM" id="SSF82615">
    <property type="entry name" value="Polo-box domain"/>
    <property type="match status" value="2"/>
</dbReference>
<evidence type="ECO:0000259" key="19">
    <source>
        <dbReference type="PROSITE" id="PS50078"/>
    </source>
</evidence>
<dbReference type="Proteomes" id="UP000028760">
    <property type="component" value="Unassembled WGS sequence"/>
</dbReference>
<dbReference type="GO" id="GO:0005813">
    <property type="term" value="C:centrosome"/>
    <property type="evidence" value="ECO:0007669"/>
    <property type="project" value="TreeGrafter"/>
</dbReference>
<feature type="binding site" evidence="15">
    <location>
        <position position="95"/>
    </location>
    <ligand>
        <name>ATP</name>
        <dbReference type="ChEBI" id="CHEBI:30616"/>
    </ligand>
</feature>
<dbReference type="EMBL" id="AYCK01002945">
    <property type="status" value="NOT_ANNOTATED_CDS"/>
    <property type="molecule type" value="Genomic_DNA"/>
</dbReference>
<dbReference type="PROSITE" id="PS50011">
    <property type="entry name" value="PROTEIN_KINASE_DOM"/>
    <property type="match status" value="1"/>
</dbReference>
<dbReference type="KEGG" id="pfor:103135431"/>
<evidence type="ECO:0000256" key="9">
    <source>
        <dbReference type="ARBA" id="ARBA00022777"/>
    </source>
</evidence>
<reference evidence="20" key="3">
    <citation type="submission" date="2025-09" db="UniProtKB">
        <authorList>
            <consortium name="Ensembl"/>
        </authorList>
    </citation>
    <scope>IDENTIFICATION</scope>
</reference>
<dbReference type="FunFam" id="3.30.1120.30:FF:000001">
    <property type="entry name" value="Serine/threonine-protein kinase PLK"/>
    <property type="match status" value="1"/>
</dbReference>
<evidence type="ECO:0000256" key="15">
    <source>
        <dbReference type="PROSITE-ProRule" id="PRU10141"/>
    </source>
</evidence>
<dbReference type="InterPro" id="IPR000719">
    <property type="entry name" value="Prot_kinase_dom"/>
</dbReference>
<dbReference type="GO" id="GO:0000776">
    <property type="term" value="C:kinetochore"/>
    <property type="evidence" value="ECO:0007669"/>
    <property type="project" value="TreeGrafter"/>
</dbReference>
<keyword evidence="4 16" id="KW-0723">Serine/threonine-protein kinase</keyword>
<evidence type="ECO:0000256" key="12">
    <source>
        <dbReference type="ARBA" id="ARBA00023273"/>
    </source>
</evidence>
<evidence type="ECO:0000256" key="11">
    <source>
        <dbReference type="ARBA" id="ARBA00023212"/>
    </source>
</evidence>
<evidence type="ECO:0000256" key="5">
    <source>
        <dbReference type="ARBA" id="ARBA00022553"/>
    </source>
</evidence>
<keyword evidence="6 16" id="KW-0808">Transferase</keyword>
<dbReference type="GO" id="GO:0004674">
    <property type="term" value="F:protein serine/threonine kinase activity"/>
    <property type="evidence" value="ECO:0007669"/>
    <property type="project" value="UniProtKB-KW"/>
</dbReference>
<dbReference type="PROSITE" id="PS00107">
    <property type="entry name" value="PROTEIN_KINASE_ATP"/>
    <property type="match status" value="1"/>
</dbReference>
<evidence type="ECO:0000313" key="21">
    <source>
        <dbReference type="Proteomes" id="UP000028760"/>
    </source>
</evidence>
<keyword evidence="12" id="KW-0966">Cell projection</keyword>
<dbReference type="OMA" id="FHDNTQI"/>
<evidence type="ECO:0000256" key="14">
    <source>
        <dbReference type="ARBA" id="ARBA00048347"/>
    </source>
</evidence>
<dbReference type="Gene3D" id="3.30.200.20">
    <property type="entry name" value="Phosphorylase Kinase, domain 1"/>
    <property type="match status" value="1"/>
</dbReference>
<dbReference type="Gene3D" id="3.30.1120.30">
    <property type="entry name" value="POLO box domain"/>
    <property type="match status" value="2"/>
</dbReference>
<keyword evidence="9 16" id="KW-0418">Kinase</keyword>
<feature type="compositionally biased region" description="Polar residues" evidence="17">
    <location>
        <begin position="392"/>
        <end position="403"/>
    </location>
</feature>
<dbReference type="GO" id="GO:0005737">
    <property type="term" value="C:cytoplasm"/>
    <property type="evidence" value="ECO:0007669"/>
    <property type="project" value="TreeGrafter"/>
</dbReference>
<proteinExistence type="inferred from homology"/>
<organism evidence="20 21">
    <name type="scientific">Poecilia formosa</name>
    <name type="common">Amazon molly</name>
    <name type="synonym">Limia formosa</name>
    <dbReference type="NCBI Taxonomy" id="48698"/>
    <lineage>
        <taxon>Eukaryota</taxon>
        <taxon>Metazoa</taxon>
        <taxon>Chordata</taxon>
        <taxon>Craniata</taxon>
        <taxon>Vertebrata</taxon>
        <taxon>Euteleostomi</taxon>
        <taxon>Actinopterygii</taxon>
        <taxon>Neopterygii</taxon>
        <taxon>Teleostei</taxon>
        <taxon>Neoteleostei</taxon>
        <taxon>Acanthomorphata</taxon>
        <taxon>Ovalentaria</taxon>
        <taxon>Atherinomorphae</taxon>
        <taxon>Cyprinodontiformes</taxon>
        <taxon>Poeciliidae</taxon>
        <taxon>Poeciliinae</taxon>
        <taxon>Poecilia</taxon>
    </lineage>
</organism>
<keyword evidence="8 15" id="KW-0547">Nucleotide-binding</keyword>
<dbReference type="GO" id="GO:0005524">
    <property type="term" value="F:ATP binding"/>
    <property type="evidence" value="ECO:0007669"/>
    <property type="project" value="UniProtKB-UniRule"/>
</dbReference>
<dbReference type="PROSITE" id="PS00108">
    <property type="entry name" value="PROTEIN_KINASE_ST"/>
    <property type="match status" value="1"/>
</dbReference>
<dbReference type="InterPro" id="IPR011009">
    <property type="entry name" value="Kinase-like_dom_sf"/>
</dbReference>
<dbReference type="InterPro" id="IPR000959">
    <property type="entry name" value="POLO_box_dom"/>
</dbReference>
<keyword evidence="21" id="KW-1185">Reference proteome</keyword>
<comment type="catalytic activity">
    <reaction evidence="14">
        <text>L-seryl-[protein] + ATP = O-phospho-L-seryl-[protein] + ADP + H(+)</text>
        <dbReference type="Rhea" id="RHEA:17989"/>
        <dbReference type="Rhea" id="RHEA-COMP:9863"/>
        <dbReference type="Rhea" id="RHEA-COMP:11604"/>
        <dbReference type="ChEBI" id="CHEBI:15378"/>
        <dbReference type="ChEBI" id="CHEBI:29999"/>
        <dbReference type="ChEBI" id="CHEBI:30616"/>
        <dbReference type="ChEBI" id="CHEBI:83421"/>
        <dbReference type="ChEBI" id="CHEBI:456216"/>
        <dbReference type="EC" id="2.7.11.21"/>
    </reaction>
</comment>
<dbReference type="CDD" id="cd13118">
    <property type="entry name" value="POLO_box_1"/>
    <property type="match status" value="1"/>
</dbReference>
<feature type="compositionally biased region" description="Basic and acidic residues" evidence="17">
    <location>
        <begin position="37"/>
        <end position="49"/>
    </location>
</feature>
<dbReference type="EC" id="2.7.11.21" evidence="16"/>
<accession>A0A087YMQ2</accession>
<sequence>MHSVCGKRTSSPMEVHKSTVLQQTNSSSMCESTQRSCEPRRKRTEERSAPSEMARIITDPATGKCYCRGKVLGKGGFAKCYEMTDLSTGKVYAAKIIPHARVSKPHQREKIDREIELHRVLHHKNIVHFYHHFEDKENIYILLEYCSRKSLAHILKARKVLTEPEVRYYLRQIVSGLKYLHEQEILHRDLKLGNFFVSESMELKVGDFGLAAKLEPAGNRRKTICGTPNYLSPEVLNKQGHGCESDIWALGCVMYTMLLGRPPFETTNLKETYRCIREARYSLPSSLSPQAKQLIANLLAKIPEDRPDLEHILRHDFFTQGFSPERLSPSCCHSPPDFHVSSPAKSFFKKAAAALFGGKRDKVKYYETLNKLTKEEEEIYKLQHDLERTVISQQQSKKMSENGSLLPPSAGSPVALATESQSPATQDTIRLIVRGSLGSCSSSSECLEDNTTGSVAETVASVLRGCLENMPKANDTPQTLNSCSLQWVTKWVDYSNKYGFGYQLSDHTVGVLFNNGTHMSLLPDRKTIHYYAELGQRSVFPTCEVPEHFVGQVTVLKYFSHYMEENLMDGGDLGTTTDSHMPRLYLLQWLKSDRALMMLFNDGTFQVNFYHDHTKIILCCQRDEYMLTYINEERVSKTFKLSSLLTSGCPNDLRQRLVYSLNMLLQRCS</sequence>
<dbReference type="GO" id="GO:0007052">
    <property type="term" value="P:mitotic spindle organization"/>
    <property type="evidence" value="ECO:0007669"/>
    <property type="project" value="TreeGrafter"/>
</dbReference>
<dbReference type="SMART" id="SM00220">
    <property type="entry name" value="S_TKc"/>
    <property type="match status" value="1"/>
</dbReference>
<evidence type="ECO:0000256" key="8">
    <source>
        <dbReference type="ARBA" id="ARBA00022741"/>
    </source>
</evidence>
<feature type="region of interest" description="Disordered" evidence="17">
    <location>
        <begin position="392"/>
        <end position="422"/>
    </location>
</feature>
<keyword evidence="3" id="KW-0963">Cytoplasm</keyword>
<dbReference type="PROSITE" id="PS50078">
    <property type="entry name" value="POLO_BOX"/>
    <property type="match status" value="2"/>
</dbReference>
<dbReference type="PANTHER" id="PTHR24345:SF44">
    <property type="entry name" value="SERINE_THREONINE-PROTEIN KINASE PLK2"/>
    <property type="match status" value="1"/>
</dbReference>
<evidence type="ECO:0000256" key="1">
    <source>
        <dbReference type="ARBA" id="ARBA00004114"/>
    </source>
</evidence>
<evidence type="ECO:0000256" key="3">
    <source>
        <dbReference type="ARBA" id="ARBA00022490"/>
    </source>
</evidence>
<dbReference type="GO" id="GO:0005634">
    <property type="term" value="C:nucleus"/>
    <property type="evidence" value="ECO:0007669"/>
    <property type="project" value="TreeGrafter"/>
</dbReference>
<evidence type="ECO:0000256" key="10">
    <source>
        <dbReference type="ARBA" id="ARBA00022840"/>
    </source>
</evidence>
<feature type="domain" description="POLO box" evidence="19">
    <location>
        <begin position="585"/>
        <end position="669"/>
    </location>
</feature>
<comment type="similarity">
    <text evidence="16">Belongs to the protein kinase superfamily. Ser/Thr protein kinase family. CDC5/Polo subfamily.</text>
</comment>
<protein>
    <recommendedName>
        <fullName evidence="16">Serine/threonine-protein kinase PLK</fullName>
        <ecNumber evidence="16">2.7.11.21</ecNumber>
    </recommendedName>
    <alternativeName>
        <fullName evidence="16">Polo-like kinase</fullName>
    </alternativeName>
</protein>
<evidence type="ECO:0000256" key="17">
    <source>
        <dbReference type="SAM" id="MobiDB-lite"/>
    </source>
</evidence>
<dbReference type="STRING" id="48698.ENSPFOP00000019305"/>
<dbReference type="CTD" id="565576"/>
<comment type="subcellular location">
    <subcellularLocation>
        <location evidence="2">Cell projection</location>
        <location evidence="2">Dendrite</location>
    </subcellularLocation>
    <subcellularLocation>
        <location evidence="1">Cytoplasm</location>
        <location evidence="1">Cytoskeleton</location>
        <location evidence="1">Microtubule organizing center</location>
        <location evidence="1">Centrosome</location>
        <location evidence="1">Centriole</location>
    </subcellularLocation>
</comment>
<dbReference type="GO" id="GO:0005814">
    <property type="term" value="C:centriole"/>
    <property type="evidence" value="ECO:0007669"/>
    <property type="project" value="UniProtKB-SubCell"/>
</dbReference>
<evidence type="ECO:0000256" key="6">
    <source>
        <dbReference type="ARBA" id="ARBA00022679"/>
    </source>
</evidence>
<dbReference type="GO" id="GO:0000922">
    <property type="term" value="C:spindle pole"/>
    <property type="evidence" value="ECO:0007669"/>
    <property type="project" value="TreeGrafter"/>
</dbReference>
<dbReference type="Ensembl" id="ENSPFOT00000019327.1">
    <property type="protein sequence ID" value="ENSPFOP00000019305.1"/>
    <property type="gene ID" value="ENSPFOG00000019188.1"/>
</dbReference>
<keyword evidence="11" id="KW-0206">Cytoskeleton</keyword>
<evidence type="ECO:0000256" key="2">
    <source>
        <dbReference type="ARBA" id="ARBA00004279"/>
    </source>
</evidence>
<dbReference type="FunFam" id="3.30.200.20:FF:000091">
    <property type="entry name" value="Serine/threonine-protein kinase PLK"/>
    <property type="match status" value="1"/>
</dbReference>
<comment type="catalytic activity">
    <reaction evidence="13 16">
        <text>L-threonyl-[protein] + ATP = O-phospho-L-threonyl-[protein] + ADP + H(+)</text>
        <dbReference type="Rhea" id="RHEA:46608"/>
        <dbReference type="Rhea" id="RHEA-COMP:11060"/>
        <dbReference type="Rhea" id="RHEA-COMP:11605"/>
        <dbReference type="ChEBI" id="CHEBI:15378"/>
        <dbReference type="ChEBI" id="CHEBI:30013"/>
        <dbReference type="ChEBI" id="CHEBI:30616"/>
        <dbReference type="ChEBI" id="CHEBI:61977"/>
        <dbReference type="ChEBI" id="CHEBI:456216"/>
        <dbReference type="EC" id="2.7.11.21"/>
    </reaction>
</comment>
<keyword evidence="7" id="KW-0677">Repeat</keyword>
<dbReference type="CDD" id="cd13117">
    <property type="entry name" value="POLO_box_2"/>
    <property type="match status" value="1"/>
</dbReference>
<evidence type="ECO:0000256" key="13">
    <source>
        <dbReference type="ARBA" id="ARBA00047802"/>
    </source>
</evidence>
<feature type="region of interest" description="Disordered" evidence="17">
    <location>
        <begin position="21"/>
        <end position="53"/>
    </location>
</feature>
<reference evidence="21" key="1">
    <citation type="submission" date="2013-10" db="EMBL/GenBank/DDBJ databases">
        <authorList>
            <person name="Schartl M."/>
            <person name="Warren W."/>
        </authorList>
    </citation>
    <scope>NUCLEOTIDE SEQUENCE [LARGE SCALE GENOMIC DNA]</scope>
    <source>
        <strain evidence="21">female</strain>
    </source>
</reference>
<feature type="domain" description="Protein kinase" evidence="18">
    <location>
        <begin position="66"/>
        <end position="318"/>
    </location>
</feature>
<evidence type="ECO:0000256" key="16">
    <source>
        <dbReference type="RuleBase" id="RU361162"/>
    </source>
</evidence>